<keyword evidence="3 7" id="KW-1134">Transmembrane beta strand</keyword>
<keyword evidence="4 7" id="KW-0812">Transmembrane</keyword>
<keyword evidence="12" id="KW-1185">Reference proteome</keyword>
<keyword evidence="2 7" id="KW-0813">Transport</keyword>
<evidence type="ECO:0000256" key="1">
    <source>
        <dbReference type="ARBA" id="ARBA00004571"/>
    </source>
</evidence>
<dbReference type="InterPro" id="IPR036942">
    <property type="entry name" value="Beta-barrel_TonB_sf"/>
</dbReference>
<evidence type="ECO:0000256" key="5">
    <source>
        <dbReference type="ARBA" id="ARBA00023136"/>
    </source>
</evidence>
<dbReference type="Pfam" id="PF13715">
    <property type="entry name" value="CarbopepD_reg_2"/>
    <property type="match status" value="1"/>
</dbReference>
<name>A0A366KP32_9SPHI</name>
<evidence type="ECO:0000256" key="6">
    <source>
        <dbReference type="ARBA" id="ARBA00023237"/>
    </source>
</evidence>
<dbReference type="Gene3D" id="2.60.40.1120">
    <property type="entry name" value="Carboxypeptidase-like, regulatory domain"/>
    <property type="match status" value="1"/>
</dbReference>
<comment type="similarity">
    <text evidence="7">Belongs to the TonB-dependent receptor family.</text>
</comment>
<dbReference type="Pfam" id="PF07715">
    <property type="entry name" value="Plug"/>
    <property type="match status" value="1"/>
</dbReference>
<dbReference type="InterPro" id="IPR008969">
    <property type="entry name" value="CarboxyPept-like_regulatory"/>
</dbReference>
<dbReference type="SUPFAM" id="SSF56935">
    <property type="entry name" value="Porins"/>
    <property type="match status" value="1"/>
</dbReference>
<dbReference type="Gene3D" id="2.170.130.10">
    <property type="entry name" value="TonB-dependent receptor, plug domain"/>
    <property type="match status" value="1"/>
</dbReference>
<dbReference type="SUPFAM" id="SSF49464">
    <property type="entry name" value="Carboxypeptidase regulatory domain-like"/>
    <property type="match status" value="1"/>
</dbReference>
<evidence type="ECO:0000313" key="12">
    <source>
        <dbReference type="Proteomes" id="UP000252081"/>
    </source>
</evidence>
<dbReference type="OrthoDB" id="9768177at2"/>
<feature type="signal peptide" evidence="9">
    <location>
        <begin position="1"/>
        <end position="23"/>
    </location>
</feature>
<dbReference type="NCBIfam" id="TIGR04056">
    <property type="entry name" value="OMP_RagA_SusC"/>
    <property type="match status" value="1"/>
</dbReference>
<keyword evidence="9" id="KW-0732">Signal</keyword>
<gene>
    <name evidence="11" type="ORF">DRW42_21805</name>
</gene>
<feature type="domain" description="TonB-dependent receptor plug" evidence="10">
    <location>
        <begin position="115"/>
        <end position="236"/>
    </location>
</feature>
<reference evidence="11 12" key="1">
    <citation type="submission" date="2018-07" db="EMBL/GenBank/DDBJ databases">
        <title>A draft genome of a endophytic bacteria, a new species of Pedobacter.</title>
        <authorList>
            <person name="Zhang Z.D."/>
            <person name="Chen Z.J."/>
        </authorList>
    </citation>
    <scope>NUCLEOTIDE SEQUENCE [LARGE SCALE GENOMIC DNA]</scope>
    <source>
        <strain evidence="11 12">RS10</strain>
    </source>
</reference>
<feature type="region of interest" description="Disordered" evidence="8">
    <location>
        <begin position="30"/>
        <end position="59"/>
    </location>
</feature>
<evidence type="ECO:0000256" key="7">
    <source>
        <dbReference type="PROSITE-ProRule" id="PRU01360"/>
    </source>
</evidence>
<feature type="compositionally biased region" description="Polar residues" evidence="8">
    <location>
        <begin position="49"/>
        <end position="58"/>
    </location>
</feature>
<sequence length="1082" mass="119448">MKKNYLTSLSILLLCMATISAFAQKTVSGTVKDPDGNPIPSVSVREKGTQNGTSTSPDGSFRLTVKNGAIIILQSVGFKTQEISSDRNLTTIVLLEDQQALKEVVVTGLGVKQEKRSLGYSVSSIKTEDLANDGSPLNSLSALYGQAPGLRLNATALGPSGGMNVNIRNTVALFSGSNIRPLFVIDGVPMLDGPTDINRSTGNGLNDLNMNDVESFEVLKGAKAALLYGSDGANGVILITTKSGSKKKGLGIEANYSRSIDNPWVMQKFQNEFGSGFPAAWSNPGVVDAQGFYLRNGQQAYYPTNYNFGPRLDGREILWYDNVKRPYVAQPDNIKALYQDGFTGNTNVSVQGGGPQGGFRVSYTNNDYKGIFKGYTLQENKFLFNGNMNITDQVKFKLTSTYVNSFSHNSPATNQDAFVTYGIPRQLDVARLEQEQIVDPETGYFWWYVQNRQAQNPTGGIVRDGLARNYFWNQTQNSYNNTRDHYINSATLTVNFLPNLYLETLGGFDLITNRGETGEKLTRPLTDGTGGYYGLSNSREVRYNGQSLLHFDNKIGKDFQLNTFVGGIIQRYTFDNMSRNTNGGFITRDWFSLNNSVNNQLISNSSRNSTRLYAVVGSAQLAYKNWLYFDVQARNDWASQLPPKNNSYFYPGASTSFIYTDAFKLPKWISYGKFRVSLADVGRPGTAYFANTTYGIGNYGSVIYYTPPSDLPPLDLKNERKRELEFGLENRFLNNRLGFEFNVFFAKMYDQIMPLTVAPSSGVNSIRVNAGQINNTGFELNVYGTPIQTENFKWNVVFNASQSKPKIIKLAGGVKQQDVGGGSGALVTAREGEPYGQIVVSDYVRDANGNLVVGADGFYTTDATKPVVVGNVIPKAVGGLNNSLNYKGLILDFNIDFSFGSKLISQTNMYMIGNGSAESTVFGRDEKSGGLPYYINNNGDFVGLPSHSSGVPADSRYPFIMHNGLVLPGVKANGQPNDVIITAEDKYSYYWRSFMDIQPDVVYKNDYIKLRNVSIAYTLPTKWVNKMKLQRITLSAFANNLAYLYKTMPNVDAEALNGTNVYFENNAWPAIRSYGMSIKAVF</sequence>
<organism evidence="11 12">
    <name type="scientific">Pedobacter miscanthi</name>
    <dbReference type="NCBI Taxonomy" id="2259170"/>
    <lineage>
        <taxon>Bacteria</taxon>
        <taxon>Pseudomonadati</taxon>
        <taxon>Bacteroidota</taxon>
        <taxon>Sphingobacteriia</taxon>
        <taxon>Sphingobacteriales</taxon>
        <taxon>Sphingobacteriaceae</taxon>
        <taxon>Pedobacter</taxon>
    </lineage>
</organism>
<comment type="subcellular location">
    <subcellularLocation>
        <location evidence="1 7">Cell outer membrane</location>
        <topology evidence="1 7">Multi-pass membrane protein</topology>
    </subcellularLocation>
</comment>
<dbReference type="PROSITE" id="PS52016">
    <property type="entry name" value="TONB_DEPENDENT_REC_3"/>
    <property type="match status" value="1"/>
</dbReference>
<keyword evidence="5 7" id="KW-0472">Membrane</keyword>
<dbReference type="AlphaFoldDB" id="A0A366KP32"/>
<feature type="chain" id="PRO_5016784712" evidence="9">
    <location>
        <begin position="24"/>
        <end position="1082"/>
    </location>
</feature>
<dbReference type="InterPro" id="IPR012910">
    <property type="entry name" value="Plug_dom"/>
</dbReference>
<keyword evidence="6 7" id="KW-0998">Cell outer membrane</keyword>
<dbReference type="InterPro" id="IPR039426">
    <property type="entry name" value="TonB-dep_rcpt-like"/>
</dbReference>
<dbReference type="InterPro" id="IPR037066">
    <property type="entry name" value="Plug_dom_sf"/>
</dbReference>
<evidence type="ECO:0000256" key="2">
    <source>
        <dbReference type="ARBA" id="ARBA00022448"/>
    </source>
</evidence>
<evidence type="ECO:0000256" key="8">
    <source>
        <dbReference type="SAM" id="MobiDB-lite"/>
    </source>
</evidence>
<evidence type="ECO:0000313" key="11">
    <source>
        <dbReference type="EMBL" id="RBQ03426.1"/>
    </source>
</evidence>
<protein>
    <submittedName>
        <fullName evidence="11">SusC/RagA family TonB-linked outer membrane protein</fullName>
    </submittedName>
</protein>
<dbReference type="GO" id="GO:0009279">
    <property type="term" value="C:cell outer membrane"/>
    <property type="evidence" value="ECO:0007669"/>
    <property type="project" value="UniProtKB-SubCell"/>
</dbReference>
<evidence type="ECO:0000259" key="10">
    <source>
        <dbReference type="Pfam" id="PF07715"/>
    </source>
</evidence>
<accession>A0A366KP32</accession>
<dbReference type="InterPro" id="IPR023996">
    <property type="entry name" value="TonB-dep_OMP_SusC/RagA"/>
</dbReference>
<dbReference type="EMBL" id="QNQU01000022">
    <property type="protein sequence ID" value="RBQ03426.1"/>
    <property type="molecule type" value="Genomic_DNA"/>
</dbReference>
<dbReference type="Gene3D" id="2.40.170.20">
    <property type="entry name" value="TonB-dependent receptor, beta-barrel domain"/>
    <property type="match status" value="1"/>
</dbReference>
<comment type="caution">
    <text evidence="11">The sequence shown here is derived from an EMBL/GenBank/DDBJ whole genome shotgun (WGS) entry which is preliminary data.</text>
</comment>
<evidence type="ECO:0000256" key="9">
    <source>
        <dbReference type="SAM" id="SignalP"/>
    </source>
</evidence>
<proteinExistence type="inferred from homology"/>
<evidence type="ECO:0000256" key="4">
    <source>
        <dbReference type="ARBA" id="ARBA00022692"/>
    </source>
</evidence>
<dbReference type="RefSeq" id="WP_113950971.1">
    <property type="nucleotide sequence ID" value="NZ_QNQU01000022.1"/>
</dbReference>
<dbReference type="InterPro" id="IPR023997">
    <property type="entry name" value="TonB-dep_OMP_SusC/RagA_CS"/>
</dbReference>
<dbReference type="Proteomes" id="UP000252081">
    <property type="component" value="Unassembled WGS sequence"/>
</dbReference>
<evidence type="ECO:0000256" key="3">
    <source>
        <dbReference type="ARBA" id="ARBA00022452"/>
    </source>
</evidence>
<dbReference type="NCBIfam" id="TIGR04057">
    <property type="entry name" value="SusC_RagA_signa"/>
    <property type="match status" value="1"/>
</dbReference>